<sequence>MSSNPYGQFMGVPMSRDDVDALLTSRGYGIVSLCREGAPYSLPMSFGYDGDHVYFGFIEDSPDPTKLEYVEDGATVRLLVTDVRGRFDWRSVAVTGPVGSLDRDDEAEWGHFVDTMDDNAWFLRAFERSDAVEAIHGWELAPDEVRGIERTEEVYE</sequence>
<comment type="caution">
    <text evidence="1">The sequence shown here is derived from an EMBL/GenBank/DDBJ whole genome shotgun (WGS) entry which is preliminary data.</text>
</comment>
<evidence type="ECO:0000313" key="1">
    <source>
        <dbReference type="EMBL" id="MFC5971424.1"/>
    </source>
</evidence>
<dbReference type="Proteomes" id="UP001596099">
    <property type="component" value="Unassembled WGS sequence"/>
</dbReference>
<keyword evidence="2" id="KW-1185">Reference proteome</keyword>
<protein>
    <submittedName>
        <fullName evidence="1">Pyridoxamine 5'-phosphate oxidase family protein</fullName>
    </submittedName>
</protein>
<evidence type="ECO:0000313" key="2">
    <source>
        <dbReference type="Proteomes" id="UP001596099"/>
    </source>
</evidence>
<accession>A0ABD5RM97</accession>
<dbReference type="Gene3D" id="2.30.110.10">
    <property type="entry name" value="Electron Transport, Fmn-binding Protein, Chain A"/>
    <property type="match status" value="1"/>
</dbReference>
<proteinExistence type="predicted"/>
<dbReference type="InterPro" id="IPR012349">
    <property type="entry name" value="Split_barrel_FMN-bd"/>
</dbReference>
<reference evidence="1 2" key="1">
    <citation type="journal article" date="2019" name="Int. J. Syst. Evol. Microbiol.">
        <title>The Global Catalogue of Microorganisms (GCM) 10K type strain sequencing project: providing services to taxonomists for standard genome sequencing and annotation.</title>
        <authorList>
            <consortium name="The Broad Institute Genomics Platform"/>
            <consortium name="The Broad Institute Genome Sequencing Center for Infectious Disease"/>
            <person name="Wu L."/>
            <person name="Ma J."/>
        </authorList>
    </citation>
    <scope>NUCLEOTIDE SEQUENCE [LARGE SCALE GENOMIC DNA]</scope>
    <source>
        <strain evidence="1 2">CGMCC 1.12543</strain>
    </source>
</reference>
<dbReference type="SUPFAM" id="SSF50475">
    <property type="entry name" value="FMN-binding split barrel"/>
    <property type="match status" value="1"/>
</dbReference>
<gene>
    <name evidence="1" type="ORF">ACFPYI_08795</name>
</gene>
<dbReference type="AlphaFoldDB" id="A0ABD5RM97"/>
<name>A0ABD5RM97_9EURY</name>
<organism evidence="1 2">
    <name type="scientific">Halomarina salina</name>
    <dbReference type="NCBI Taxonomy" id="1872699"/>
    <lineage>
        <taxon>Archaea</taxon>
        <taxon>Methanobacteriati</taxon>
        <taxon>Methanobacteriota</taxon>
        <taxon>Stenosarchaea group</taxon>
        <taxon>Halobacteria</taxon>
        <taxon>Halobacteriales</taxon>
        <taxon>Natronomonadaceae</taxon>
        <taxon>Halomarina</taxon>
    </lineage>
</organism>
<dbReference type="RefSeq" id="WP_247414321.1">
    <property type="nucleotide sequence ID" value="NZ_JALLGW010000001.1"/>
</dbReference>
<dbReference type="InterPro" id="IPR024747">
    <property type="entry name" value="Pyridox_Oxase-rel"/>
</dbReference>
<dbReference type="EMBL" id="JBHSQH010000001">
    <property type="protein sequence ID" value="MFC5971424.1"/>
    <property type="molecule type" value="Genomic_DNA"/>
</dbReference>
<dbReference type="Pfam" id="PF12900">
    <property type="entry name" value="Pyridox_ox_2"/>
    <property type="match status" value="1"/>
</dbReference>